<feature type="transmembrane region" description="Helical" evidence="1">
    <location>
        <begin position="94"/>
        <end position="114"/>
    </location>
</feature>
<dbReference type="AlphaFoldDB" id="A0AA39HBW9"/>
<keyword evidence="1" id="KW-1133">Transmembrane helix</keyword>
<feature type="transmembrane region" description="Helical" evidence="1">
    <location>
        <begin position="250"/>
        <end position="270"/>
    </location>
</feature>
<sequence length="290" mass="32931">MWYVAAAIEHAFGISLWITTLAYLVLIVQRNSIRTLYKNSPPLLLVFVSIFISAMVYLCALPLWMLISSQLLSSLNRQTRLVLVVSLFSQFVRFYYDIATLTLFIRRILILLFPLKPMRTVTKYQIYIVIAINFLLLIAVALMYGPIVLNDTTPIPPGCFSPSCMAQLRDSRTEFTVYLRLALTAIILAVGTVFLVVLRKKHFMQKTTFDAKVNQIARYVFYLRVVLELLPVVVDMVLANTVQIALASYVGPYGILGYTIECSIGTLFYCRIMSKKALLPQTVNTRSVRS</sequence>
<gene>
    <name evidence="2" type="ORF">QR680_016339</name>
</gene>
<proteinExistence type="predicted"/>
<accession>A0AA39HBW9</accession>
<evidence type="ECO:0000313" key="2">
    <source>
        <dbReference type="EMBL" id="KAK0402449.1"/>
    </source>
</evidence>
<evidence type="ECO:0000313" key="3">
    <source>
        <dbReference type="Proteomes" id="UP001175271"/>
    </source>
</evidence>
<evidence type="ECO:0000256" key="1">
    <source>
        <dbReference type="SAM" id="Phobius"/>
    </source>
</evidence>
<name>A0AA39HBW9_9BILA</name>
<keyword evidence="3" id="KW-1185">Reference proteome</keyword>
<feature type="transmembrane region" description="Helical" evidence="1">
    <location>
        <begin position="177"/>
        <end position="198"/>
    </location>
</feature>
<reference evidence="2" key="1">
    <citation type="submission" date="2023-06" db="EMBL/GenBank/DDBJ databases">
        <title>Genomic analysis of the entomopathogenic nematode Steinernema hermaphroditum.</title>
        <authorList>
            <person name="Schwarz E.M."/>
            <person name="Heppert J.K."/>
            <person name="Baniya A."/>
            <person name="Schwartz H.T."/>
            <person name="Tan C.-H."/>
            <person name="Antoshechkin I."/>
            <person name="Sternberg P.W."/>
            <person name="Goodrich-Blair H."/>
            <person name="Dillman A.R."/>
        </authorList>
    </citation>
    <scope>NUCLEOTIDE SEQUENCE</scope>
    <source>
        <strain evidence="2">PS9179</strain>
        <tissue evidence="2">Whole animal</tissue>
    </source>
</reference>
<organism evidence="2 3">
    <name type="scientific">Steinernema hermaphroditum</name>
    <dbReference type="NCBI Taxonomy" id="289476"/>
    <lineage>
        <taxon>Eukaryota</taxon>
        <taxon>Metazoa</taxon>
        <taxon>Ecdysozoa</taxon>
        <taxon>Nematoda</taxon>
        <taxon>Chromadorea</taxon>
        <taxon>Rhabditida</taxon>
        <taxon>Tylenchina</taxon>
        <taxon>Panagrolaimomorpha</taxon>
        <taxon>Strongyloidoidea</taxon>
        <taxon>Steinernematidae</taxon>
        <taxon>Steinernema</taxon>
    </lineage>
</organism>
<feature type="transmembrane region" description="Helical" evidence="1">
    <location>
        <begin position="12"/>
        <end position="31"/>
    </location>
</feature>
<dbReference type="EMBL" id="JAUCMV010000004">
    <property type="protein sequence ID" value="KAK0402449.1"/>
    <property type="molecule type" value="Genomic_DNA"/>
</dbReference>
<feature type="transmembrane region" description="Helical" evidence="1">
    <location>
        <begin position="43"/>
        <end position="67"/>
    </location>
</feature>
<protein>
    <submittedName>
        <fullName evidence="2">Uncharacterized protein</fullName>
    </submittedName>
</protein>
<feature type="transmembrane region" description="Helical" evidence="1">
    <location>
        <begin position="219"/>
        <end position="238"/>
    </location>
</feature>
<comment type="caution">
    <text evidence="2">The sequence shown here is derived from an EMBL/GenBank/DDBJ whole genome shotgun (WGS) entry which is preliminary data.</text>
</comment>
<keyword evidence="1" id="KW-0472">Membrane</keyword>
<dbReference type="Proteomes" id="UP001175271">
    <property type="component" value="Unassembled WGS sequence"/>
</dbReference>
<feature type="transmembrane region" description="Helical" evidence="1">
    <location>
        <begin position="126"/>
        <end position="147"/>
    </location>
</feature>
<keyword evidence="1" id="KW-0812">Transmembrane</keyword>